<dbReference type="SMART" id="SM00101">
    <property type="entry name" value="14_3_3"/>
    <property type="match status" value="1"/>
</dbReference>
<accession>A0A1Y2IGB1</accession>
<comment type="similarity">
    <text evidence="1">Belongs to the 14-3-3 family.</text>
</comment>
<dbReference type="PANTHER" id="PTHR18860">
    <property type="entry name" value="14-3-3 PROTEIN"/>
    <property type="match status" value="1"/>
</dbReference>
<feature type="domain" description="14-3-3" evidence="3">
    <location>
        <begin position="13"/>
        <end position="250"/>
    </location>
</feature>
<feature type="site" description="Interaction with phosphoserine on interacting protein" evidence="2">
    <location>
        <position position="67"/>
    </location>
</feature>
<reference evidence="4 5" key="1">
    <citation type="journal article" date="2015" name="Biotechnol. Biofuels">
        <title>Enhanced degradation of softwood versus hardwood by the white-rot fungus Pycnoporus coccineus.</title>
        <authorList>
            <person name="Couturier M."/>
            <person name="Navarro D."/>
            <person name="Chevret D."/>
            <person name="Henrissat B."/>
            <person name="Piumi F."/>
            <person name="Ruiz-Duenas F.J."/>
            <person name="Martinez A.T."/>
            <person name="Grigoriev I.V."/>
            <person name="Riley R."/>
            <person name="Lipzen A."/>
            <person name="Berrin J.G."/>
            <person name="Master E.R."/>
            <person name="Rosso M.N."/>
        </authorList>
    </citation>
    <scope>NUCLEOTIDE SEQUENCE [LARGE SCALE GENOMIC DNA]</scope>
    <source>
        <strain evidence="4 5">BRFM310</strain>
    </source>
</reference>
<name>A0A1Y2IGB1_TRAC3</name>
<proteinExistence type="inferred from homology"/>
<dbReference type="InterPro" id="IPR023410">
    <property type="entry name" value="14-3-3_domain"/>
</dbReference>
<evidence type="ECO:0000313" key="5">
    <source>
        <dbReference type="Proteomes" id="UP000193067"/>
    </source>
</evidence>
<feature type="site" description="Interaction with phosphoserine on interacting protein" evidence="2">
    <location>
        <position position="140"/>
    </location>
</feature>
<dbReference type="Gene3D" id="1.20.190.20">
    <property type="entry name" value="14-3-3 domain"/>
    <property type="match status" value="1"/>
</dbReference>
<dbReference type="AlphaFoldDB" id="A0A1Y2IGB1"/>
<dbReference type="PRINTS" id="PR00305">
    <property type="entry name" value="1433ZETA"/>
</dbReference>
<dbReference type="PIRSF" id="PIRSF000868">
    <property type="entry name" value="14-3-3"/>
    <property type="match status" value="1"/>
</dbReference>
<sequence>MSSQSQMNVTLSRLDRLYLAKVADQAERYEDVITQLKDIINTCGAQLTIDERNLLSIAYKNLTANLRSSWRTIDTLQKREALSSTRQQVKLMRVEKELIEKDIDALCRDVVGLLERTLMPAANDGEEKVFYSKMRGDYYRYLAELTRLNAKENLASTALEAYKFAYKHALVTLPATHPTRLGLALNFAVYFHDIMRSPERACHLAKHAFDEAIAAASESSSKIANLEDSLMILQLMRDDLILWQGEMGRD</sequence>
<evidence type="ECO:0000256" key="2">
    <source>
        <dbReference type="PIRSR" id="PIRSR000868-1"/>
    </source>
</evidence>
<keyword evidence="5" id="KW-1185">Reference proteome</keyword>
<dbReference type="Pfam" id="PF00244">
    <property type="entry name" value="14-3-3"/>
    <property type="match status" value="1"/>
</dbReference>
<evidence type="ECO:0000259" key="3">
    <source>
        <dbReference type="SMART" id="SM00101"/>
    </source>
</evidence>
<organism evidence="4 5">
    <name type="scientific">Trametes coccinea (strain BRFM310)</name>
    <name type="common">Pycnoporus coccineus</name>
    <dbReference type="NCBI Taxonomy" id="1353009"/>
    <lineage>
        <taxon>Eukaryota</taxon>
        <taxon>Fungi</taxon>
        <taxon>Dikarya</taxon>
        <taxon>Basidiomycota</taxon>
        <taxon>Agaricomycotina</taxon>
        <taxon>Agaricomycetes</taxon>
        <taxon>Polyporales</taxon>
        <taxon>Polyporaceae</taxon>
        <taxon>Trametes</taxon>
    </lineage>
</organism>
<protein>
    <submittedName>
        <fullName evidence="4">14-3-3-like protein</fullName>
    </submittedName>
</protein>
<dbReference type="InterPro" id="IPR000308">
    <property type="entry name" value="14-3-3"/>
</dbReference>
<dbReference type="Proteomes" id="UP000193067">
    <property type="component" value="Unassembled WGS sequence"/>
</dbReference>
<dbReference type="InterPro" id="IPR036815">
    <property type="entry name" value="14-3-3_dom_sf"/>
</dbReference>
<gene>
    <name evidence="4" type="ORF">PYCCODRAFT_1480195</name>
</gene>
<dbReference type="EMBL" id="KZ084132">
    <property type="protein sequence ID" value="OSC98951.1"/>
    <property type="molecule type" value="Genomic_DNA"/>
</dbReference>
<evidence type="ECO:0000313" key="4">
    <source>
        <dbReference type="EMBL" id="OSC98951.1"/>
    </source>
</evidence>
<evidence type="ECO:0000256" key="1">
    <source>
        <dbReference type="ARBA" id="ARBA00006141"/>
    </source>
</evidence>
<dbReference type="SUPFAM" id="SSF48445">
    <property type="entry name" value="14-3-3 protein"/>
    <property type="match status" value="1"/>
</dbReference>
<dbReference type="OrthoDB" id="10260625at2759"/>
<dbReference type="STRING" id="1353009.A0A1Y2IGB1"/>